<gene>
    <name evidence="2" type="primary">ORF57618</name>
    <name evidence="3" type="synonym">ORF57620</name>
</gene>
<feature type="non-terminal residue" evidence="2">
    <location>
        <position position="64"/>
    </location>
</feature>
<dbReference type="EMBL" id="HACG01019327">
    <property type="protein sequence ID" value="CEK66192.1"/>
    <property type="molecule type" value="Transcribed_RNA"/>
</dbReference>
<evidence type="ECO:0000313" key="3">
    <source>
        <dbReference type="EMBL" id="CEK66192.1"/>
    </source>
</evidence>
<protein>
    <submittedName>
        <fullName evidence="2">Uncharacterized protein</fullName>
    </submittedName>
</protein>
<proteinExistence type="predicted"/>
<organism evidence="2">
    <name type="scientific">Arion vulgaris</name>
    <dbReference type="NCBI Taxonomy" id="1028688"/>
    <lineage>
        <taxon>Eukaryota</taxon>
        <taxon>Metazoa</taxon>
        <taxon>Spiralia</taxon>
        <taxon>Lophotrochozoa</taxon>
        <taxon>Mollusca</taxon>
        <taxon>Gastropoda</taxon>
        <taxon>Heterobranchia</taxon>
        <taxon>Euthyneura</taxon>
        <taxon>Panpulmonata</taxon>
        <taxon>Eupulmonata</taxon>
        <taxon>Stylommatophora</taxon>
        <taxon>Helicina</taxon>
        <taxon>Arionoidea</taxon>
        <taxon>Arionidae</taxon>
        <taxon>Arion</taxon>
    </lineage>
</organism>
<dbReference type="AlphaFoldDB" id="A0A0B6ZEA7"/>
<accession>A0A0B6ZEA7</accession>
<sequence>MKSKKLHKVEEDEVIIDTSTHKKKSAKHKRKDVQSDTSSLVLEDKVQNSMLIDESTSKKKSAKR</sequence>
<name>A0A0B6ZEA7_9EUPU</name>
<feature type="region of interest" description="Disordered" evidence="1">
    <location>
        <begin position="17"/>
        <end position="41"/>
    </location>
</feature>
<evidence type="ECO:0000313" key="2">
    <source>
        <dbReference type="EMBL" id="CEK66191.1"/>
    </source>
</evidence>
<dbReference type="EMBL" id="HACG01019326">
    <property type="protein sequence ID" value="CEK66191.1"/>
    <property type="molecule type" value="Transcribed_RNA"/>
</dbReference>
<reference evidence="2" key="1">
    <citation type="submission" date="2014-12" db="EMBL/GenBank/DDBJ databases">
        <title>Insight into the proteome of Arion vulgaris.</title>
        <authorList>
            <person name="Aradska J."/>
            <person name="Bulat T."/>
            <person name="Smidak R."/>
            <person name="Sarate P."/>
            <person name="Gangsoo J."/>
            <person name="Sialana F."/>
            <person name="Bilban M."/>
            <person name="Lubec G."/>
        </authorList>
    </citation>
    <scope>NUCLEOTIDE SEQUENCE</scope>
    <source>
        <tissue evidence="2">Skin</tissue>
    </source>
</reference>
<evidence type="ECO:0000256" key="1">
    <source>
        <dbReference type="SAM" id="MobiDB-lite"/>
    </source>
</evidence>
<feature type="compositionally biased region" description="Basic residues" evidence="1">
    <location>
        <begin position="21"/>
        <end position="31"/>
    </location>
</feature>